<dbReference type="OrthoDB" id="9801588at2"/>
<gene>
    <name evidence="2" type="ORF">JDO7802_01514</name>
</gene>
<evidence type="ECO:0000313" key="3">
    <source>
        <dbReference type="Proteomes" id="UP000049222"/>
    </source>
</evidence>
<dbReference type="CDD" id="cd01324">
    <property type="entry name" value="cbb3_Oxidase_CcoQ"/>
    <property type="match status" value="1"/>
</dbReference>
<reference evidence="2 3" key="1">
    <citation type="submission" date="2015-07" db="EMBL/GenBank/DDBJ databases">
        <authorList>
            <person name="Noorani M."/>
        </authorList>
    </citation>
    <scope>NUCLEOTIDE SEQUENCE [LARGE SCALE GENOMIC DNA]</scope>
    <source>
        <strain evidence="2 3">CECT 7802</strain>
    </source>
</reference>
<organism evidence="2 3">
    <name type="scientific">Jannaschia donghaensis</name>
    <dbReference type="NCBI Taxonomy" id="420998"/>
    <lineage>
        <taxon>Bacteria</taxon>
        <taxon>Pseudomonadati</taxon>
        <taxon>Pseudomonadota</taxon>
        <taxon>Alphaproteobacteria</taxon>
        <taxon>Rhodobacterales</taxon>
        <taxon>Roseobacteraceae</taxon>
        <taxon>Jannaschia</taxon>
    </lineage>
</organism>
<dbReference type="Pfam" id="PF05545">
    <property type="entry name" value="FixQ"/>
    <property type="match status" value="1"/>
</dbReference>
<dbReference type="STRING" id="420998.JDO7802_01514"/>
<sequence length="80" mass="8759">MDLYSLLREIADSWGLLAFFTFFVGMAIWVFRPGSRALHDEAAQLAFNDDHAPPPAACANACPDCTCDHGASDRGQRNSK</sequence>
<dbReference type="AlphaFoldDB" id="A0A0M6YHR6"/>
<feature type="transmembrane region" description="Helical" evidence="1">
    <location>
        <begin position="13"/>
        <end position="31"/>
    </location>
</feature>
<keyword evidence="3" id="KW-1185">Reference proteome</keyword>
<keyword evidence="1" id="KW-0812">Transmembrane</keyword>
<protein>
    <submittedName>
        <fullName evidence="2">Cbb3-type cytochrome oxidase, subunit 3</fullName>
    </submittedName>
</protein>
<accession>A0A0M6YHR6</accession>
<keyword evidence="1" id="KW-0472">Membrane</keyword>
<dbReference type="InterPro" id="IPR008621">
    <property type="entry name" value="Cbb3-typ_cyt_oxidase_comp"/>
</dbReference>
<dbReference type="Proteomes" id="UP000049222">
    <property type="component" value="Unassembled WGS sequence"/>
</dbReference>
<proteinExistence type="predicted"/>
<dbReference type="EMBL" id="CXSU01000011">
    <property type="protein sequence ID" value="CTQ49500.1"/>
    <property type="molecule type" value="Genomic_DNA"/>
</dbReference>
<name>A0A0M6YHR6_9RHOB</name>
<evidence type="ECO:0000256" key="1">
    <source>
        <dbReference type="SAM" id="Phobius"/>
    </source>
</evidence>
<dbReference type="RefSeq" id="WP_055084134.1">
    <property type="nucleotide sequence ID" value="NZ_CXSU01000011.1"/>
</dbReference>
<keyword evidence="1" id="KW-1133">Transmembrane helix</keyword>
<evidence type="ECO:0000313" key="2">
    <source>
        <dbReference type="EMBL" id="CTQ49500.1"/>
    </source>
</evidence>